<feature type="region of interest" description="Disordered" evidence="4">
    <location>
        <begin position="46"/>
        <end position="120"/>
    </location>
</feature>
<dbReference type="GO" id="GO:0009036">
    <property type="term" value="F:type II site-specific deoxyribonuclease activity"/>
    <property type="evidence" value="ECO:0007669"/>
    <property type="project" value="InterPro"/>
</dbReference>
<dbReference type="InterPro" id="IPR027417">
    <property type="entry name" value="P-loop_NTPase"/>
</dbReference>
<dbReference type="InterPro" id="IPR037057">
    <property type="entry name" value="DNA_rep_MutH/T2_RE_sf"/>
</dbReference>
<dbReference type="EMBL" id="ASHX02000001">
    <property type="protein sequence ID" value="OEJ93462.1"/>
    <property type="molecule type" value="Genomic_DNA"/>
</dbReference>
<feature type="domain" description="Type II restriction enzyme NaeI" evidence="5">
    <location>
        <begin position="1423"/>
        <end position="1692"/>
    </location>
</feature>
<evidence type="ECO:0000313" key="6">
    <source>
        <dbReference type="EMBL" id="OEJ93462.1"/>
    </source>
</evidence>
<accession>A0A1D3DMA6</accession>
<evidence type="ECO:0000256" key="4">
    <source>
        <dbReference type="SAM" id="MobiDB-lite"/>
    </source>
</evidence>
<sequence length="1704" mass="182448">MPEALGRVLAALRVAVPHLDPAADGGAGPPGGLDGTALAEALWLAAAMARDRSDPPSPTGPPVPTPRGDVPAPSDEDTAPAREPVPGTADPVVPGASGARPAEAARPLHERLPGAGTRVRGHAVAAPRATGLPRALEVTRALRPWKRPWPEGRRGALDIDATVDGYARSGELIPVFSAAPERWFDLTLVVDRSPNMRVWEETLDDFTGVLDRLGAFRTLQVRDLLFDEAGRPQGPGQLRQADGRRLVVVVSDRVAEAWRGPAVWRLLREWAAGTPTALLNPLPTKLWRRGGLNLPTVRFAPAAPGAHRSRLPHEAPPLLDLAAPGGTPRDGATGGGAARDGEARDGAAGDGVWLPIPVLSLSPHSLDRWSRAAMRGAPEGCTAVLVPPGGRLPGPPRPRALPSSPGTVARAFLRTASPRAVRLAVLCAPFDRLSLRLLHVIRRELVPDATTADVAEAVTSGLFELGQSADGDDGSLELVLPEEVRAVLRERLPAHEAWRVHQALDRHVSSRGDGRPALRSVAYDASGPRELPAGHEAFARASRQTLELLGLSVPGEESQEPGRDDEGTEAHQGHGTGDEEADAAGMFPPLPTFFIGRWDAVDTLLRRLSDPAAGIVWATADEGTPGAGLTALALHVAFPFHGERYFVDLRGSGRHPVPPEAALHQLLTDMGAAPGPGPRTAEELADKLAEAVAGRRLLLVLDDVPDPARWEALLPVTPECSVLATTKQEHVRHGYRLGPLSETEAAEVIAVWGGLNSAREGDALRRLAVGSVFWTRTSVRRTRSPRTLRLIGSWIASGSAPPLPELSRLIDALPTDPAASAGETVLDLRLRHLPPPEYEALALLARVPTGELTRTEAWAFLGDRQAAHTMLGRLARHGLLDRRGAGVYRVPEDIRRHVLARRPHDARTAIAVTRLVRHYLAAAAALHDEDRPGSALAENLGVRAADAAHDGPSHVWLANALAMATETDASAELPNHFADLLLLLHVRGASTPYRSRFRDAARALIAAASTGAERSAVRAVVALASAQYTAGETDEAASTFAVLPAGAWDEDLALRGPANQLAGRLAWERGRLEEAEAFLRRALDAYRADGDRFGVATAALELASVLTRLGRTEEVLRTVLEALGSHRDSVPHPLMRRGLLTLEEALATAGRHRELLTAQEALFAQYRTEGGDRRAEGLVLSRMARTLNALGRPSEAQAAARAALGHLEGGGPEWEADREVARRLLAAAAQPEAEAGPDGPRTIVVMEAGGDLVAAGQALSLTLTSLRDDGAIGRADYRLLTTGDHCVVLLPPSVPLDSLLVGLAQRLPDELEAAGGRPAARLAVHTGDVPERDGRIDASDLNVRLAVTMAHAQEFRELSGNFPLHPTLCVSPEVFERLGGQDAAGLVAGRFLAREVVTNGRVVCVVLTPHIDLSAYDAELLMVAREFSDIDPDGRLMAAAVRESIDSVLDAELTGRYDPAELDEREREVLAGRLARALRAEFPAPTPYRLKLSLEGNSWAFRPSEYGDIGLVIRADEEHARWSAGLLRIRPGMTVAPVHRDAPSPLTPEARMAVLWLHRAAPLRENLLLRLRDEDRTAILAPASAVERTVALFRRVRERQVTEAALRPVTRRRDSARTVREAAVLLREEGVLVVGGNRRGRELAGALRLPVADPDAYVSARLTRRRPHHAGPSILAGGVAWVVAGPDDPLEPLPQDLPNPRRPR</sequence>
<dbReference type="SUPFAM" id="SSF52980">
    <property type="entry name" value="Restriction endonuclease-like"/>
    <property type="match status" value="1"/>
</dbReference>
<dbReference type="RefSeq" id="WP_023590986.1">
    <property type="nucleotide sequence ID" value="NZ_ASHX02000001.1"/>
</dbReference>
<keyword evidence="7" id="KW-1185">Reference proteome</keyword>
<dbReference type="eggNOG" id="COG0457">
    <property type="taxonomic scope" value="Bacteria"/>
</dbReference>
<dbReference type="STRING" id="1306406.J116_002250"/>
<feature type="region of interest" description="Disordered" evidence="4">
    <location>
        <begin position="552"/>
        <end position="585"/>
    </location>
</feature>
<dbReference type="InterPro" id="IPR036388">
    <property type="entry name" value="WH-like_DNA-bd_sf"/>
</dbReference>
<dbReference type="GO" id="GO:0003677">
    <property type="term" value="F:DNA binding"/>
    <property type="evidence" value="ECO:0007669"/>
    <property type="project" value="InterPro"/>
</dbReference>
<dbReference type="InterPro" id="IPR015210">
    <property type="entry name" value="NaeI"/>
</dbReference>
<dbReference type="OrthoDB" id="3483427at2"/>
<dbReference type="eggNOG" id="COG3903">
    <property type="taxonomic scope" value="Bacteria"/>
</dbReference>
<dbReference type="InterPro" id="IPR011335">
    <property type="entry name" value="Restrct_endonuc-II-like"/>
</dbReference>
<keyword evidence="3" id="KW-0378">Hydrolase</keyword>
<dbReference type="SUPFAM" id="SSF48452">
    <property type="entry name" value="TPR-like"/>
    <property type="match status" value="1"/>
</dbReference>
<name>A0A1D3DMA6_9ACTN</name>
<feature type="region of interest" description="Disordered" evidence="4">
    <location>
        <begin position="305"/>
        <end position="346"/>
    </location>
</feature>
<dbReference type="Pfam" id="PF09126">
    <property type="entry name" value="NaeI"/>
    <property type="match status" value="1"/>
</dbReference>
<keyword evidence="2" id="KW-0255">Endonuclease</keyword>
<evidence type="ECO:0000256" key="1">
    <source>
        <dbReference type="ARBA" id="ARBA00022722"/>
    </source>
</evidence>
<dbReference type="Proteomes" id="UP000095329">
    <property type="component" value="Unassembled WGS sequence"/>
</dbReference>
<feature type="compositionally biased region" description="Low complexity" evidence="4">
    <location>
        <begin position="322"/>
        <end position="331"/>
    </location>
</feature>
<evidence type="ECO:0000259" key="5">
    <source>
        <dbReference type="Pfam" id="PF09126"/>
    </source>
</evidence>
<evidence type="ECO:0000256" key="2">
    <source>
        <dbReference type="ARBA" id="ARBA00022759"/>
    </source>
</evidence>
<dbReference type="InterPro" id="IPR011990">
    <property type="entry name" value="TPR-like_helical_dom_sf"/>
</dbReference>
<reference evidence="6 7" key="1">
    <citation type="journal article" date="2013" name="Genome Announc.">
        <title>Genome Sequence of Streptomyces violaceusniger Strain SPC6, a Halotolerant Streptomycete That Exhibits Rapid Growth and Development.</title>
        <authorList>
            <person name="Chen X."/>
            <person name="Zhang B."/>
            <person name="Zhang W."/>
            <person name="Wu X."/>
            <person name="Zhang M."/>
            <person name="Chen T."/>
            <person name="Liu G."/>
            <person name="Dyson P."/>
        </authorList>
    </citation>
    <scope>NUCLEOTIDE SEQUENCE [LARGE SCALE GENOMIC DNA]</scope>
    <source>
        <strain evidence="6 7">SPC6</strain>
    </source>
</reference>
<comment type="caution">
    <text evidence="6">The sequence shown here is derived from an EMBL/GenBank/DDBJ whole genome shotgun (WGS) entry which is preliminary data.</text>
</comment>
<dbReference type="Gene3D" id="1.25.40.10">
    <property type="entry name" value="Tetratricopeptide repeat domain"/>
    <property type="match status" value="1"/>
</dbReference>
<feature type="compositionally biased region" description="Basic and acidic residues" evidence="4">
    <location>
        <begin position="560"/>
        <end position="572"/>
    </location>
</feature>
<proteinExistence type="predicted"/>
<dbReference type="GO" id="GO:0009307">
    <property type="term" value="P:DNA restriction-modification system"/>
    <property type="evidence" value="ECO:0007669"/>
    <property type="project" value="InterPro"/>
</dbReference>
<dbReference type="Gene3D" id="3.40.600.10">
    <property type="entry name" value="DNA mismatch repair MutH/Restriction endonuclease, type II"/>
    <property type="match status" value="1"/>
</dbReference>
<organism evidence="6 7">
    <name type="scientific">Streptomyces thermolilacinus SPC6</name>
    <dbReference type="NCBI Taxonomy" id="1306406"/>
    <lineage>
        <taxon>Bacteria</taxon>
        <taxon>Bacillati</taxon>
        <taxon>Actinomycetota</taxon>
        <taxon>Actinomycetes</taxon>
        <taxon>Kitasatosporales</taxon>
        <taxon>Streptomycetaceae</taxon>
        <taxon>Streptomyces</taxon>
    </lineage>
</organism>
<feature type="compositionally biased region" description="Pro residues" evidence="4">
    <location>
        <begin position="55"/>
        <end position="65"/>
    </location>
</feature>
<protein>
    <recommendedName>
        <fullName evidence="5">Type II restriction enzyme NaeI domain-containing protein</fullName>
    </recommendedName>
</protein>
<evidence type="ECO:0000313" key="7">
    <source>
        <dbReference type="Proteomes" id="UP000095329"/>
    </source>
</evidence>
<dbReference type="NCBIfam" id="NF041121">
    <property type="entry name" value="SAV_2336_NTERM"/>
    <property type="match status" value="1"/>
</dbReference>
<dbReference type="Gene3D" id="1.10.10.10">
    <property type="entry name" value="Winged helix-like DNA-binding domain superfamily/Winged helix DNA-binding domain"/>
    <property type="match status" value="1"/>
</dbReference>
<dbReference type="InterPro" id="IPR047738">
    <property type="entry name" value="SAV_2336-like_N"/>
</dbReference>
<dbReference type="SUPFAM" id="SSF52540">
    <property type="entry name" value="P-loop containing nucleoside triphosphate hydrolases"/>
    <property type="match status" value="1"/>
</dbReference>
<evidence type="ECO:0000256" key="3">
    <source>
        <dbReference type="ARBA" id="ARBA00022801"/>
    </source>
</evidence>
<gene>
    <name evidence="6" type="ORF">J116_002250</name>
</gene>
<dbReference type="Gene3D" id="3.40.50.300">
    <property type="entry name" value="P-loop containing nucleotide triphosphate hydrolases"/>
    <property type="match status" value="1"/>
</dbReference>
<keyword evidence="1" id="KW-0540">Nuclease</keyword>